<dbReference type="PANTHER" id="PTHR12263:SF0">
    <property type="entry name" value="V-TYPE PROTON ATPASE SUBUNIT"/>
    <property type="match status" value="1"/>
</dbReference>
<dbReference type="EMBL" id="VFQX01000007">
    <property type="protein sequence ID" value="KAF0983054.1"/>
    <property type="molecule type" value="Genomic_DNA"/>
</dbReference>
<keyword evidence="7" id="KW-0406">Ion transport</keyword>
<comment type="caution">
    <text evidence="10">The sequence shown here is derived from an EMBL/GenBank/DDBJ whole genome shotgun (WGS) entry which is preliminary data.</text>
</comment>
<evidence type="ECO:0000313" key="10">
    <source>
        <dbReference type="EMBL" id="KAF0983054.1"/>
    </source>
</evidence>
<organism evidence="10 11">
    <name type="scientific">Naegleria fowleri</name>
    <name type="common">Brain eating amoeba</name>
    <dbReference type="NCBI Taxonomy" id="5763"/>
    <lineage>
        <taxon>Eukaryota</taxon>
        <taxon>Discoba</taxon>
        <taxon>Heterolobosea</taxon>
        <taxon>Tetramitia</taxon>
        <taxon>Eutetramitia</taxon>
        <taxon>Vahlkampfiidae</taxon>
        <taxon>Naegleria</taxon>
    </lineage>
</organism>
<protein>
    <recommendedName>
        <fullName evidence="12">V-type proton ATPase subunit e</fullName>
    </recommendedName>
</protein>
<dbReference type="InterPro" id="IPR008389">
    <property type="entry name" value="ATPase_V0-cplx_e1/e2_su"/>
</dbReference>
<accession>A0A6A5C953</accession>
<keyword evidence="4 9" id="KW-0812">Transmembrane</keyword>
<keyword evidence="3" id="KW-0813">Transport</keyword>
<evidence type="ECO:0000256" key="7">
    <source>
        <dbReference type="ARBA" id="ARBA00023065"/>
    </source>
</evidence>
<dbReference type="PANTHER" id="PTHR12263">
    <property type="entry name" value="VACUOLAR ATP SYNTHASE SUBUNIT H"/>
    <property type="match status" value="1"/>
</dbReference>
<evidence type="ECO:0000256" key="6">
    <source>
        <dbReference type="ARBA" id="ARBA00022989"/>
    </source>
</evidence>
<dbReference type="GeneID" id="68118247"/>
<evidence type="ECO:0000256" key="8">
    <source>
        <dbReference type="ARBA" id="ARBA00023136"/>
    </source>
</evidence>
<evidence type="ECO:0000256" key="4">
    <source>
        <dbReference type="ARBA" id="ARBA00022692"/>
    </source>
</evidence>
<dbReference type="AlphaFoldDB" id="A0A6A5C953"/>
<feature type="transmembrane region" description="Helical" evidence="9">
    <location>
        <begin position="9"/>
        <end position="30"/>
    </location>
</feature>
<evidence type="ECO:0000256" key="2">
    <source>
        <dbReference type="ARBA" id="ARBA00008328"/>
    </source>
</evidence>
<keyword evidence="5" id="KW-0375">Hydrogen ion transport</keyword>
<dbReference type="VEuPathDB" id="AmoebaDB:FDP41_011032"/>
<dbReference type="GO" id="GO:0012505">
    <property type="term" value="C:endomembrane system"/>
    <property type="evidence" value="ECO:0007669"/>
    <property type="project" value="UniProtKB-SubCell"/>
</dbReference>
<evidence type="ECO:0000313" key="11">
    <source>
        <dbReference type="Proteomes" id="UP000444721"/>
    </source>
</evidence>
<name>A0A6A5C953_NAEFO</name>
<dbReference type="OrthoDB" id="1508846at2759"/>
<evidence type="ECO:0000256" key="1">
    <source>
        <dbReference type="ARBA" id="ARBA00004127"/>
    </source>
</evidence>
<evidence type="ECO:0008006" key="12">
    <source>
        <dbReference type="Google" id="ProtNLM"/>
    </source>
</evidence>
<feature type="transmembrane region" description="Helical" evidence="9">
    <location>
        <begin position="36"/>
        <end position="58"/>
    </location>
</feature>
<keyword evidence="11" id="KW-1185">Reference proteome</keyword>
<evidence type="ECO:0000256" key="9">
    <source>
        <dbReference type="SAM" id="Phobius"/>
    </source>
</evidence>
<evidence type="ECO:0000256" key="5">
    <source>
        <dbReference type="ARBA" id="ARBA00022781"/>
    </source>
</evidence>
<proteinExistence type="inferred from homology"/>
<dbReference type="Proteomes" id="UP000444721">
    <property type="component" value="Unassembled WGS sequence"/>
</dbReference>
<keyword evidence="8 9" id="KW-0472">Membrane</keyword>
<dbReference type="GO" id="GO:0046961">
    <property type="term" value="F:proton-transporting ATPase activity, rotational mechanism"/>
    <property type="evidence" value="ECO:0007669"/>
    <property type="project" value="InterPro"/>
</dbReference>
<reference evidence="10 11" key="1">
    <citation type="journal article" date="2019" name="Sci. Rep.">
        <title>Nanopore sequencing improves the draft genome of the human pathogenic amoeba Naegleria fowleri.</title>
        <authorList>
            <person name="Liechti N."/>
            <person name="Schurch N."/>
            <person name="Bruggmann R."/>
            <person name="Wittwer M."/>
        </authorList>
    </citation>
    <scope>NUCLEOTIDE SEQUENCE [LARGE SCALE GENOMIC DNA]</scope>
    <source>
        <strain evidence="10 11">ATCC 30894</strain>
    </source>
</reference>
<comment type="subcellular location">
    <subcellularLocation>
        <location evidence="1">Endomembrane system</location>
        <topology evidence="1">Multi-pass membrane protein</topology>
    </subcellularLocation>
</comment>
<gene>
    <name evidence="10" type="ORF">FDP41_011032</name>
</gene>
<evidence type="ECO:0000256" key="3">
    <source>
        <dbReference type="ARBA" id="ARBA00022448"/>
    </source>
</evidence>
<dbReference type="GO" id="GO:0033179">
    <property type="term" value="C:proton-transporting V-type ATPase, V0 domain"/>
    <property type="evidence" value="ECO:0007669"/>
    <property type="project" value="InterPro"/>
</dbReference>
<sequence length="78" mass="8675">MALSEDAKTIIIGTCVFWGLCIFIMPFTILCGKQAGLIRTMTFLSALCCWTMWILVFLSQINPLKAPERAESEGCVVQ</sequence>
<keyword evidence="6 9" id="KW-1133">Transmembrane helix</keyword>
<dbReference type="Pfam" id="PF05493">
    <property type="entry name" value="ATP_synt_H"/>
    <property type="match status" value="1"/>
</dbReference>
<dbReference type="RefSeq" id="XP_044567767.1">
    <property type="nucleotide sequence ID" value="XM_044701397.1"/>
</dbReference>
<comment type="similarity">
    <text evidence="2">Belongs to the V-ATPase e1/e2 subunit family.</text>
</comment>